<dbReference type="EMBL" id="JH159154">
    <property type="protein sequence ID" value="EGZ18596.1"/>
    <property type="molecule type" value="Genomic_DNA"/>
</dbReference>
<feature type="region of interest" description="Disordered" evidence="1">
    <location>
        <begin position="313"/>
        <end position="357"/>
    </location>
</feature>
<protein>
    <submittedName>
        <fullName evidence="2">Uncharacterized protein</fullName>
    </submittedName>
</protein>
<dbReference type="AlphaFoldDB" id="G4ZGF1"/>
<dbReference type="InParanoid" id="G4ZGF1"/>
<feature type="compositionally biased region" description="Polar residues" evidence="1">
    <location>
        <begin position="313"/>
        <end position="323"/>
    </location>
</feature>
<evidence type="ECO:0000256" key="1">
    <source>
        <dbReference type="SAM" id="MobiDB-lite"/>
    </source>
</evidence>
<dbReference type="KEGG" id="psoj:PHYSODRAFT_332346"/>
<dbReference type="GeneID" id="20646450"/>
<feature type="compositionally biased region" description="Basic and acidic residues" evidence="1">
    <location>
        <begin position="329"/>
        <end position="339"/>
    </location>
</feature>
<evidence type="ECO:0000313" key="3">
    <source>
        <dbReference type="Proteomes" id="UP000002640"/>
    </source>
</evidence>
<accession>G4ZGF1</accession>
<sequence length="716" mass="80512">MPVTFSNALNREILLFSSYEQSNNASRTIFRERAAFEPHDHFKIRLRSHKSRRPRIADVTFSHAHAGTADTCTAGGFPANIVVKPDQHVYVRVLRTRPDHAVVQAFRDSSRHGQVRLNALQDRLVPEEDANTATGELLRNAALTSMVMSRPIKASRSTYNSAIKTADTTRAALRDFNVTELDRVLGTDGSDGSRDVAAILNGVLPRNQQPDGSESRTWTDPTTGKMATFSLQHAVDYAYYMPMCKIPGINFQHVDPYLAPTIEPELELEIEIELNLALELVTRHSISIPSLLPLRIQRSLRYSQSSRETMQSWMTLSKTSSSAPRHRHQYLDRNKRPAESADINSRPTQRRAPGVEPAMPSAIDALERSQAGTNFRPTSLQQAVHGLIVHPDYAGITPHPAILLKLFDFAFGIRGLSLAHLERFDLTAQRKWRRQGVNMNNFAASVDLPRSRCLTTMAELFEAFSLLQAFALKFYNAATQEFITAAMSFAATITGMGLWNASAVDLITFWFDGVLDEYRRAVEDLAVSGVDNRGRVRQRLAMNDPDFISTIHLVHTEANATALKESPYFREGIAITKSSFTLFDMAFVTVFVNVSMISSLRFQKITSLLAMRSTHFGGAFVTARMLGPRLIHDLSHPKRRSTNAASDRSQLPTILYVHVRAIARRIEYLRKRYPNRRIMMLKGDVKSAFRQIMLAAEIDRPAITEFLEAPFRIAWG</sequence>
<dbReference type="RefSeq" id="XP_009527654.1">
    <property type="nucleotide sequence ID" value="XM_009529359.1"/>
</dbReference>
<organism evidence="2 3">
    <name type="scientific">Phytophthora sojae (strain P6497)</name>
    <name type="common">Soybean stem and root rot agent</name>
    <name type="synonym">Phytophthora megasperma f. sp. glycines</name>
    <dbReference type="NCBI Taxonomy" id="1094619"/>
    <lineage>
        <taxon>Eukaryota</taxon>
        <taxon>Sar</taxon>
        <taxon>Stramenopiles</taxon>
        <taxon>Oomycota</taxon>
        <taxon>Peronosporomycetes</taxon>
        <taxon>Peronosporales</taxon>
        <taxon>Peronosporaceae</taxon>
        <taxon>Phytophthora</taxon>
    </lineage>
</organism>
<gene>
    <name evidence="2" type="ORF">PHYSODRAFT_332346</name>
</gene>
<evidence type="ECO:0000313" key="2">
    <source>
        <dbReference type="EMBL" id="EGZ18596.1"/>
    </source>
</evidence>
<reference evidence="2 3" key="1">
    <citation type="journal article" date="2006" name="Science">
        <title>Phytophthora genome sequences uncover evolutionary origins and mechanisms of pathogenesis.</title>
        <authorList>
            <person name="Tyler B.M."/>
            <person name="Tripathy S."/>
            <person name="Zhang X."/>
            <person name="Dehal P."/>
            <person name="Jiang R.H."/>
            <person name="Aerts A."/>
            <person name="Arredondo F.D."/>
            <person name="Baxter L."/>
            <person name="Bensasson D."/>
            <person name="Beynon J.L."/>
            <person name="Chapman J."/>
            <person name="Damasceno C.M."/>
            <person name="Dorrance A.E."/>
            <person name="Dou D."/>
            <person name="Dickerman A.W."/>
            <person name="Dubchak I.L."/>
            <person name="Garbelotto M."/>
            <person name="Gijzen M."/>
            <person name="Gordon S.G."/>
            <person name="Govers F."/>
            <person name="Grunwald N.J."/>
            <person name="Huang W."/>
            <person name="Ivors K.L."/>
            <person name="Jones R.W."/>
            <person name="Kamoun S."/>
            <person name="Krampis K."/>
            <person name="Lamour K.H."/>
            <person name="Lee M.K."/>
            <person name="McDonald W.H."/>
            <person name="Medina M."/>
            <person name="Meijer H.J."/>
            <person name="Nordberg E.K."/>
            <person name="Maclean D.J."/>
            <person name="Ospina-Giraldo M.D."/>
            <person name="Morris P.F."/>
            <person name="Phuntumart V."/>
            <person name="Putnam N.H."/>
            <person name="Rash S."/>
            <person name="Rose J.K."/>
            <person name="Sakihama Y."/>
            <person name="Salamov A.A."/>
            <person name="Savidor A."/>
            <person name="Scheuring C.F."/>
            <person name="Smith B.M."/>
            <person name="Sobral B.W."/>
            <person name="Terry A."/>
            <person name="Torto-Alalibo T.A."/>
            <person name="Win J."/>
            <person name="Xu Z."/>
            <person name="Zhang H."/>
            <person name="Grigoriev I.V."/>
            <person name="Rokhsar D.S."/>
            <person name="Boore J.L."/>
        </authorList>
    </citation>
    <scope>NUCLEOTIDE SEQUENCE [LARGE SCALE GENOMIC DNA]</scope>
    <source>
        <strain evidence="2 3">P6497</strain>
    </source>
</reference>
<dbReference type="Proteomes" id="UP000002640">
    <property type="component" value="Unassembled WGS sequence"/>
</dbReference>
<proteinExistence type="predicted"/>
<name>G4ZGF1_PHYSP</name>
<keyword evidence="3" id="KW-1185">Reference proteome</keyword>